<dbReference type="RefSeq" id="WP_267849810.1">
    <property type="nucleotide sequence ID" value="NZ_JAPMXC010000013.1"/>
</dbReference>
<proteinExistence type="predicted"/>
<accession>A0ABT3ZTQ8</accession>
<feature type="coiled-coil region" evidence="1">
    <location>
        <begin position="362"/>
        <end position="389"/>
    </location>
</feature>
<dbReference type="Gene3D" id="3.40.50.300">
    <property type="entry name" value="P-loop containing nucleotide triphosphate hydrolases"/>
    <property type="match status" value="2"/>
</dbReference>
<dbReference type="InterPro" id="IPR026866">
    <property type="entry name" value="CR006_AAA"/>
</dbReference>
<feature type="domain" description="Protein CR006 P-loop" evidence="2">
    <location>
        <begin position="24"/>
        <end position="779"/>
    </location>
</feature>
<name>A0ABT3ZTQ8_9BURK</name>
<dbReference type="EMBL" id="JAPMXC010000013">
    <property type="protein sequence ID" value="MCY0389862.1"/>
    <property type="molecule type" value="Genomic_DNA"/>
</dbReference>
<protein>
    <submittedName>
        <fullName evidence="3">AAA family ATPase</fullName>
    </submittedName>
</protein>
<comment type="caution">
    <text evidence="3">The sequence shown here is derived from an EMBL/GenBank/DDBJ whole genome shotgun (WGS) entry which is preliminary data.</text>
</comment>
<dbReference type="Pfam" id="PF13166">
    <property type="entry name" value="AAA_13"/>
    <property type="match status" value="1"/>
</dbReference>
<dbReference type="PANTHER" id="PTHR32182:SF22">
    <property type="entry name" value="ATP-DEPENDENT ENDONUCLEASE, OLD FAMILY-RELATED"/>
    <property type="match status" value="1"/>
</dbReference>
<evidence type="ECO:0000259" key="2">
    <source>
        <dbReference type="Pfam" id="PF13166"/>
    </source>
</evidence>
<evidence type="ECO:0000256" key="1">
    <source>
        <dbReference type="SAM" id="Coils"/>
    </source>
</evidence>
<evidence type="ECO:0000313" key="3">
    <source>
        <dbReference type="EMBL" id="MCY0389862.1"/>
    </source>
</evidence>
<reference evidence="3" key="1">
    <citation type="submission" date="2022-11" db="EMBL/GenBank/DDBJ databases">
        <title>Robbsia betulipollinis sp. nov., isolated from pollen of birch (Betula pendula).</title>
        <authorList>
            <person name="Shi H."/>
            <person name="Ambika Manirajan B."/>
            <person name="Ratering S."/>
            <person name="Geissler-Plaum R."/>
            <person name="Schnell S."/>
        </authorList>
    </citation>
    <scope>NUCLEOTIDE SEQUENCE</scope>
    <source>
        <strain evidence="3">Bb-Pol-6</strain>
    </source>
</reference>
<dbReference type="InterPro" id="IPR027417">
    <property type="entry name" value="P-loop_NTPase"/>
</dbReference>
<feature type="coiled-coil region" evidence="1">
    <location>
        <begin position="116"/>
        <end position="143"/>
    </location>
</feature>
<dbReference type="SUPFAM" id="SSF52540">
    <property type="entry name" value="P-loop containing nucleoside triphosphate hydrolases"/>
    <property type="match status" value="1"/>
</dbReference>
<keyword evidence="4" id="KW-1185">Reference proteome</keyword>
<evidence type="ECO:0000313" key="4">
    <source>
        <dbReference type="Proteomes" id="UP001082899"/>
    </source>
</evidence>
<organism evidence="3 4">
    <name type="scientific">Robbsia betulipollinis</name>
    <dbReference type="NCBI Taxonomy" id="2981849"/>
    <lineage>
        <taxon>Bacteria</taxon>
        <taxon>Pseudomonadati</taxon>
        <taxon>Pseudomonadota</taxon>
        <taxon>Betaproteobacteria</taxon>
        <taxon>Burkholderiales</taxon>
        <taxon>Burkholderiaceae</taxon>
        <taxon>Robbsia</taxon>
    </lineage>
</organism>
<dbReference type="Proteomes" id="UP001082899">
    <property type="component" value="Unassembled WGS sequence"/>
</dbReference>
<sequence>MIEKIDIENFGCYSDFVWSKAVRDAGNNVAKFKRLNVLYGRNYSGKTTLSRIFRALETGSISLRYVKPAFKVTLSNGVLSQDHIPAPDHTVRVYNKDFVDEHLAFLGDETGHISPFAVLGQQNKELEAQIAALETELGSVESQTGLRHEFQVKKVVHAKNRKLAVDAADGLERLLIDKANRRPAGIKHNSLYRDATYDIRKLKLDIQSVADGSLPPLPEERRKDLVALLGEAPLPDVRSLPFFGPSLGALWTTTNKLITKKIQPSAPLQELLNNAILQSWVQSGIGLHRDKRSTCGFCGAPLPADLWDNLGGHFNRESTDLDRQIAAAIDEIFRERGRIDALTLSNFRAFYTSHQERFNDQVRTLHEMLDRYQASLLALENELAARRSNIFAERPPLEVSDPSLLIVETIDVINMLISLNNKTTASLADSQIAARTELRLGEIAQFVVDIGLAAEEKRIGKLWDDAHNSERERDAIETQGKQRSEKIAHLKTQLRDERRGAEQVNHYLGHFLGHGGLRLLASQTTSSPAYRFQIMRGEHAAYNLSEGECSLVAFCYFLAKLKDVDTVGKKPIVYIDDPISSLDSNHIFFVFSLIESYLAKPIEDGDGNVIKDASEKPTYRYEQLFISTHNLEFLKYLKRLTKPGKDNESFLVTRKDSSSAIGLMPHYLRNYVTELNYLFGEIYCCSDDANTNHQFHSFYNFGNNLRKFLEAFLFFKFPSARNDRADHDERVRLFFGDGSNTEAFLQRLINEFSHLGEFIDRSTQPIDCTEIASLAKFVLRKIRDNDRQQFDHFLLSIEKPDPFGQF</sequence>
<gene>
    <name evidence="3" type="ORF">OVY01_22230</name>
</gene>
<keyword evidence="1" id="KW-0175">Coiled coil</keyword>
<dbReference type="PANTHER" id="PTHR32182">
    <property type="entry name" value="DNA REPLICATION AND REPAIR PROTEIN RECF"/>
    <property type="match status" value="1"/>
</dbReference>